<organism evidence="1">
    <name type="scientific">marine sediment metagenome</name>
    <dbReference type="NCBI Taxonomy" id="412755"/>
    <lineage>
        <taxon>unclassified sequences</taxon>
        <taxon>metagenomes</taxon>
        <taxon>ecological metagenomes</taxon>
    </lineage>
</organism>
<name>X1A566_9ZZZZ</name>
<gene>
    <name evidence="1" type="ORF">S01H4_23282</name>
</gene>
<sequence length="37" mass="4467">FEVFEGDPIELKHILLNLAAATREHYNRIEKVWKETR</sequence>
<protein>
    <submittedName>
        <fullName evidence="1">Uncharacterized protein</fullName>
    </submittedName>
</protein>
<dbReference type="AlphaFoldDB" id="X1A566"/>
<dbReference type="EMBL" id="BART01010780">
    <property type="protein sequence ID" value="GAG76889.1"/>
    <property type="molecule type" value="Genomic_DNA"/>
</dbReference>
<accession>X1A566</accession>
<reference evidence="1" key="1">
    <citation type="journal article" date="2014" name="Front. Microbiol.">
        <title>High frequency of phylogenetically diverse reductive dehalogenase-homologous genes in deep subseafloor sedimentary metagenomes.</title>
        <authorList>
            <person name="Kawai M."/>
            <person name="Futagami T."/>
            <person name="Toyoda A."/>
            <person name="Takaki Y."/>
            <person name="Nishi S."/>
            <person name="Hori S."/>
            <person name="Arai W."/>
            <person name="Tsubouchi T."/>
            <person name="Morono Y."/>
            <person name="Uchiyama I."/>
            <person name="Ito T."/>
            <person name="Fujiyama A."/>
            <person name="Inagaki F."/>
            <person name="Takami H."/>
        </authorList>
    </citation>
    <scope>NUCLEOTIDE SEQUENCE</scope>
    <source>
        <strain evidence="1">Expedition CK06-06</strain>
    </source>
</reference>
<comment type="caution">
    <text evidence="1">The sequence shown here is derived from an EMBL/GenBank/DDBJ whole genome shotgun (WGS) entry which is preliminary data.</text>
</comment>
<proteinExistence type="predicted"/>
<evidence type="ECO:0000313" key="1">
    <source>
        <dbReference type="EMBL" id="GAG76889.1"/>
    </source>
</evidence>
<feature type="non-terminal residue" evidence="1">
    <location>
        <position position="1"/>
    </location>
</feature>